<comment type="similarity">
    <text evidence="4">Belongs to the cysteine synthase/cystathionine beta-synthase family.</text>
</comment>
<keyword evidence="13" id="KW-0067">ATP-binding</keyword>
<evidence type="ECO:0000313" key="21">
    <source>
        <dbReference type="EMBL" id="SHF81933.1"/>
    </source>
</evidence>
<dbReference type="InterPro" id="IPR001926">
    <property type="entry name" value="TrpB-like_PALP"/>
</dbReference>
<keyword evidence="22" id="KW-1185">Reference proteome</keyword>
<evidence type="ECO:0000256" key="2">
    <source>
        <dbReference type="ARBA" id="ARBA00001947"/>
    </source>
</evidence>
<feature type="domain" description="Cysteinyl-tRNA synthetase class Ia DALR" evidence="20">
    <location>
        <begin position="657"/>
        <end position="721"/>
    </location>
</feature>
<protein>
    <recommendedName>
        <fullName evidence="6">Cysteine--tRNA ligase</fullName>
        <ecNumber evidence="5">2.5.1.47</ecNumber>
    </recommendedName>
</protein>
<dbReference type="InterPro" id="IPR050214">
    <property type="entry name" value="Cys_Synth/Cystath_Beta-Synth"/>
</dbReference>
<evidence type="ECO:0000256" key="4">
    <source>
        <dbReference type="ARBA" id="ARBA00007103"/>
    </source>
</evidence>
<dbReference type="GO" id="GO:0006423">
    <property type="term" value="P:cysteinyl-tRNA aminoacylation"/>
    <property type="evidence" value="ECO:0007669"/>
    <property type="project" value="InterPro"/>
</dbReference>
<dbReference type="InterPro" id="IPR036052">
    <property type="entry name" value="TrpB-like_PALP_sf"/>
</dbReference>
<evidence type="ECO:0000256" key="10">
    <source>
        <dbReference type="ARBA" id="ARBA00022723"/>
    </source>
</evidence>
<feature type="binding site" evidence="18">
    <location>
        <position position="75"/>
    </location>
    <ligand>
        <name>pyridoxal 5'-phosphate</name>
        <dbReference type="ChEBI" id="CHEBI:597326"/>
    </ligand>
</feature>
<dbReference type="PROSITE" id="PS00901">
    <property type="entry name" value="CYS_SYNTHASE"/>
    <property type="match status" value="1"/>
</dbReference>
<evidence type="ECO:0000256" key="17">
    <source>
        <dbReference type="ARBA" id="ARBA00047931"/>
    </source>
</evidence>
<dbReference type="Gene3D" id="3.40.50.620">
    <property type="entry name" value="HUPs"/>
    <property type="match status" value="1"/>
</dbReference>
<dbReference type="GO" id="GO:0004817">
    <property type="term" value="F:cysteine-tRNA ligase activity"/>
    <property type="evidence" value="ECO:0007669"/>
    <property type="project" value="InterPro"/>
</dbReference>
<evidence type="ECO:0000259" key="20">
    <source>
        <dbReference type="SMART" id="SM00840"/>
    </source>
</evidence>
<keyword evidence="10" id="KW-0479">Metal-binding</keyword>
<organism evidence="21 22">
    <name type="scientific">Desulfacinum infernum DSM 9756</name>
    <dbReference type="NCBI Taxonomy" id="1121391"/>
    <lineage>
        <taxon>Bacteria</taxon>
        <taxon>Pseudomonadati</taxon>
        <taxon>Thermodesulfobacteriota</taxon>
        <taxon>Syntrophobacteria</taxon>
        <taxon>Syntrophobacterales</taxon>
        <taxon>Syntrophobacteraceae</taxon>
        <taxon>Desulfacinum</taxon>
    </lineage>
</organism>
<keyword evidence="9" id="KW-0808">Transferase</keyword>
<dbReference type="SUPFAM" id="SSF52374">
    <property type="entry name" value="Nucleotidylyl transferase"/>
    <property type="match status" value="1"/>
</dbReference>
<dbReference type="Gene3D" id="3.40.50.1100">
    <property type="match status" value="2"/>
</dbReference>
<dbReference type="UniPathway" id="UPA00136">
    <property type="reaction ID" value="UER00200"/>
</dbReference>
<evidence type="ECO:0000256" key="6">
    <source>
        <dbReference type="ARBA" id="ARBA00014738"/>
    </source>
</evidence>
<evidence type="ECO:0000256" key="8">
    <source>
        <dbReference type="ARBA" id="ARBA00022605"/>
    </source>
</evidence>
<feature type="binding site" evidence="18">
    <location>
        <begin position="180"/>
        <end position="184"/>
    </location>
    <ligand>
        <name>pyridoxal 5'-phosphate</name>
        <dbReference type="ChEBI" id="CHEBI:597326"/>
    </ligand>
</feature>
<dbReference type="SUPFAM" id="SSF47323">
    <property type="entry name" value="Anticodon-binding domain of a subclass of class I aminoacyl-tRNA synthetases"/>
    <property type="match status" value="1"/>
</dbReference>
<proteinExistence type="inferred from homology"/>
<comment type="catalytic activity">
    <reaction evidence="17">
        <text>O-acetyl-L-serine + hydrogen sulfide = L-cysteine + acetate</text>
        <dbReference type="Rhea" id="RHEA:14829"/>
        <dbReference type="ChEBI" id="CHEBI:29919"/>
        <dbReference type="ChEBI" id="CHEBI:30089"/>
        <dbReference type="ChEBI" id="CHEBI:35235"/>
        <dbReference type="ChEBI" id="CHEBI:58340"/>
        <dbReference type="EC" id="2.5.1.47"/>
    </reaction>
</comment>
<evidence type="ECO:0000256" key="12">
    <source>
        <dbReference type="ARBA" id="ARBA00022833"/>
    </source>
</evidence>
<keyword evidence="7" id="KW-0436">Ligase</keyword>
<evidence type="ECO:0000256" key="3">
    <source>
        <dbReference type="ARBA" id="ARBA00004962"/>
    </source>
</evidence>
<evidence type="ECO:0000256" key="9">
    <source>
        <dbReference type="ARBA" id="ARBA00022679"/>
    </source>
</evidence>
<evidence type="ECO:0000256" key="1">
    <source>
        <dbReference type="ARBA" id="ARBA00001933"/>
    </source>
</evidence>
<feature type="modified residue" description="N6-(pyridoxal phosphate)lysine" evidence="19">
    <location>
        <position position="45"/>
    </location>
</feature>
<dbReference type="Gene3D" id="1.20.120.1910">
    <property type="entry name" value="Cysteine-tRNA ligase, C-terminal anti-codon recognition domain"/>
    <property type="match status" value="1"/>
</dbReference>
<dbReference type="InterPro" id="IPR001216">
    <property type="entry name" value="P-phosphate_BS"/>
</dbReference>
<reference evidence="22" key="1">
    <citation type="submission" date="2016-11" db="EMBL/GenBank/DDBJ databases">
        <authorList>
            <person name="Varghese N."/>
            <person name="Submissions S."/>
        </authorList>
    </citation>
    <scope>NUCLEOTIDE SEQUENCE [LARGE SCALE GENOMIC DNA]</scope>
    <source>
        <strain evidence="22">DSM 9756</strain>
    </source>
</reference>
<sequence length="774" mass="86311">MKNVFDNVLELIGHTPLVRINKLNPNPRTTIYVKLEAKNPGGSIKDRPALYMIEAAERSGELTPDKTIIEATSGNTGIGLAVVAAVKGYRLVLAMPETASLERQKILKALGAELLLTPGSLGTDGAIEEVYRMVRENPDKYFLADQFNNPANPEAHYRGTGPEIYEQTDGKVNVVVTTLGTSGTAMGILRAMKERDPNIQVVAVEPYPGHKIQGLKNMKESYVPGIFDRYRLDRIVHVKDEDAFEMARRLAKEEGIFVGMSSGAAMAAAAQIAAERTDGIIVAVLPDGGDRYLSTNLFTTMLEPDFQFFDFLRRKKSPFKPVQEGKVRIAVTGPPLDSGLELEAARRFILADLLTRFLTVKGFKAEAFVLIPDLDSRSIQCALDRGMPLDRYVEEKVSDLTREFRRLGITRSLRTACTSEHLNAIVETARTLLQKGMAYEKLRSVYFSLTGFADYGTLSGVDPKKIRVGTTVDLDAYEKLNPRDFALLKRATLAELKRGDYLKTEWGNVLPTWHIAAAAAVFDQFGYPLDIHVSSMDFLFPHLENVRAIAEALTGKPYANTWLLAERVHLKEEGQELPGGEPNLQALYERGFSPSQIRFWLLGSHYRKPMNASLESLQSASRGLKRIREFIGRIRHSPADGVRHAAVEEAVFALEQGFFDALADDLNTPKALASLFQFIRTLNPLLEKEPLSAEQKEQILASLRHLDQVLGLFRLDLSPLSGEEKALLERREAARKAKDWATADRLRDELLGKGIRVVDTPLGPRWERIQEEDL</sequence>
<dbReference type="Pfam" id="PF23493">
    <property type="entry name" value="CysS_C"/>
    <property type="match status" value="1"/>
</dbReference>
<keyword evidence="16" id="KW-0198">Cysteine biosynthesis</keyword>
<keyword evidence="8" id="KW-0028">Amino-acid biosynthesis</keyword>
<evidence type="ECO:0000256" key="19">
    <source>
        <dbReference type="PIRSR" id="PIRSR605856-51"/>
    </source>
</evidence>
<dbReference type="PANTHER" id="PTHR10314">
    <property type="entry name" value="CYSTATHIONINE BETA-SYNTHASE"/>
    <property type="match status" value="1"/>
</dbReference>
<comment type="cofactor">
    <cofactor evidence="2">
        <name>Zn(2+)</name>
        <dbReference type="ChEBI" id="CHEBI:29105"/>
    </cofactor>
</comment>
<name>A0A1M5ERJ4_9BACT</name>
<dbReference type="InterPro" id="IPR005856">
    <property type="entry name" value="Cys_synth"/>
</dbReference>
<dbReference type="NCBIfam" id="TIGR01136">
    <property type="entry name" value="cysKM"/>
    <property type="match status" value="1"/>
</dbReference>
<feature type="binding site" evidence="18">
    <location>
        <position position="261"/>
    </location>
    <ligand>
        <name>pyridoxal 5'-phosphate</name>
        <dbReference type="ChEBI" id="CHEBI:597326"/>
    </ligand>
</feature>
<dbReference type="RefSeq" id="WP_073040367.1">
    <property type="nucleotide sequence ID" value="NZ_FQVB01000028.1"/>
</dbReference>
<dbReference type="EMBL" id="FQVB01000028">
    <property type="protein sequence ID" value="SHF81933.1"/>
    <property type="molecule type" value="Genomic_DNA"/>
</dbReference>
<dbReference type="GO" id="GO:0006535">
    <property type="term" value="P:cysteine biosynthetic process from serine"/>
    <property type="evidence" value="ECO:0007669"/>
    <property type="project" value="InterPro"/>
</dbReference>
<dbReference type="GO" id="GO:0046872">
    <property type="term" value="F:metal ion binding"/>
    <property type="evidence" value="ECO:0007669"/>
    <property type="project" value="UniProtKB-KW"/>
</dbReference>
<evidence type="ECO:0000256" key="16">
    <source>
        <dbReference type="ARBA" id="ARBA00023192"/>
    </source>
</evidence>
<dbReference type="InterPro" id="IPR014729">
    <property type="entry name" value="Rossmann-like_a/b/a_fold"/>
</dbReference>
<dbReference type="GO" id="GO:0005524">
    <property type="term" value="F:ATP binding"/>
    <property type="evidence" value="ECO:0007669"/>
    <property type="project" value="UniProtKB-KW"/>
</dbReference>
<evidence type="ECO:0000256" key="13">
    <source>
        <dbReference type="ARBA" id="ARBA00022840"/>
    </source>
</evidence>
<keyword evidence="15 21" id="KW-0030">Aminoacyl-tRNA synthetase</keyword>
<evidence type="ECO:0000256" key="11">
    <source>
        <dbReference type="ARBA" id="ARBA00022741"/>
    </source>
</evidence>
<evidence type="ECO:0000256" key="18">
    <source>
        <dbReference type="PIRSR" id="PIRSR605856-50"/>
    </source>
</evidence>
<comment type="cofactor">
    <cofactor evidence="1 18">
        <name>pyridoxal 5'-phosphate</name>
        <dbReference type="ChEBI" id="CHEBI:597326"/>
    </cofactor>
</comment>
<dbReference type="InterPro" id="IPR009080">
    <property type="entry name" value="tRNAsynth_Ia_anticodon-bd"/>
</dbReference>
<dbReference type="InterPro" id="IPR032678">
    <property type="entry name" value="tRNA-synt_1_cat_dom"/>
</dbReference>
<dbReference type="GO" id="GO:0004124">
    <property type="term" value="F:cysteine synthase activity"/>
    <property type="evidence" value="ECO:0007669"/>
    <property type="project" value="UniProtKB-EC"/>
</dbReference>
<dbReference type="OrthoDB" id="9815130at2"/>
<evidence type="ECO:0000256" key="5">
    <source>
        <dbReference type="ARBA" id="ARBA00012681"/>
    </source>
</evidence>
<dbReference type="AlphaFoldDB" id="A0A1M5ERJ4"/>
<dbReference type="InterPro" id="IPR056411">
    <property type="entry name" value="CysS_C"/>
</dbReference>
<dbReference type="CDD" id="cd01561">
    <property type="entry name" value="CBS_like"/>
    <property type="match status" value="1"/>
</dbReference>
<dbReference type="STRING" id="1121391.SAMN02745206_02717"/>
<keyword evidence="14 18" id="KW-0663">Pyridoxal phosphate</keyword>
<dbReference type="GO" id="GO:0005737">
    <property type="term" value="C:cytoplasm"/>
    <property type="evidence" value="ECO:0007669"/>
    <property type="project" value="InterPro"/>
</dbReference>
<dbReference type="InterPro" id="IPR015273">
    <property type="entry name" value="Cys-tRNA-synt_Ia_DALR"/>
</dbReference>
<evidence type="ECO:0000256" key="15">
    <source>
        <dbReference type="ARBA" id="ARBA00023146"/>
    </source>
</evidence>
<dbReference type="FunFam" id="3.40.50.1100:FF:000006">
    <property type="entry name" value="Cysteine synthase"/>
    <property type="match status" value="1"/>
</dbReference>
<dbReference type="Pfam" id="PF00291">
    <property type="entry name" value="PALP"/>
    <property type="match status" value="1"/>
</dbReference>
<evidence type="ECO:0000313" key="22">
    <source>
        <dbReference type="Proteomes" id="UP000184076"/>
    </source>
</evidence>
<keyword evidence="11" id="KW-0547">Nucleotide-binding</keyword>
<dbReference type="Pfam" id="PF09190">
    <property type="entry name" value="DALR_2"/>
    <property type="match status" value="1"/>
</dbReference>
<dbReference type="SMART" id="SM00840">
    <property type="entry name" value="DALR_2"/>
    <property type="match status" value="1"/>
</dbReference>
<gene>
    <name evidence="21" type="ORF">SAMN02745206_02717</name>
</gene>
<comment type="pathway">
    <text evidence="3">Amino-acid biosynthesis; L-cysteine biosynthesis; L-cysteine from L-serine: step 2/2.</text>
</comment>
<evidence type="ECO:0000256" key="7">
    <source>
        <dbReference type="ARBA" id="ARBA00022598"/>
    </source>
</evidence>
<dbReference type="Proteomes" id="UP000184076">
    <property type="component" value="Unassembled WGS sequence"/>
</dbReference>
<evidence type="ECO:0000256" key="14">
    <source>
        <dbReference type="ARBA" id="ARBA00022898"/>
    </source>
</evidence>
<keyword evidence="12" id="KW-0862">Zinc</keyword>
<dbReference type="Pfam" id="PF01406">
    <property type="entry name" value="tRNA-synt_1e"/>
    <property type="match status" value="1"/>
</dbReference>
<dbReference type="SUPFAM" id="SSF53686">
    <property type="entry name" value="Tryptophan synthase beta subunit-like PLP-dependent enzymes"/>
    <property type="match status" value="1"/>
</dbReference>
<accession>A0A1M5ERJ4</accession>
<dbReference type="EC" id="2.5.1.47" evidence="5"/>